<comment type="similarity">
    <text evidence="1">Belongs to the sulfatase family.</text>
</comment>
<dbReference type="InterPro" id="IPR050738">
    <property type="entry name" value="Sulfatase"/>
</dbReference>
<dbReference type="OrthoDB" id="103349at2759"/>
<dbReference type="Proteomes" id="UP000053789">
    <property type="component" value="Unassembled WGS sequence"/>
</dbReference>
<evidence type="ECO:0000313" key="3">
    <source>
        <dbReference type="EMBL" id="KIW98647.1"/>
    </source>
</evidence>
<gene>
    <name evidence="3" type="ORF">Z519_00308</name>
</gene>
<proteinExistence type="inferred from homology"/>
<dbReference type="AlphaFoldDB" id="A0A0D2GJQ9"/>
<dbReference type="EMBL" id="KN846980">
    <property type="protein sequence ID" value="KIW98647.1"/>
    <property type="molecule type" value="Genomic_DNA"/>
</dbReference>
<protein>
    <recommendedName>
        <fullName evidence="2">Sulfatase N-terminal domain-containing protein</fullName>
    </recommendedName>
</protein>
<reference evidence="3" key="1">
    <citation type="submission" date="2015-01" db="EMBL/GenBank/DDBJ databases">
        <title>The Genome Sequence of Cladophialophora bantiana CBS 173.52.</title>
        <authorList>
            <consortium name="The Broad Institute Genomics Platform"/>
            <person name="Cuomo C."/>
            <person name="de Hoog S."/>
            <person name="Gorbushina A."/>
            <person name="Stielow B."/>
            <person name="Teixiera M."/>
            <person name="Abouelleil A."/>
            <person name="Chapman S.B."/>
            <person name="Priest M."/>
            <person name="Young S.K."/>
            <person name="Wortman J."/>
            <person name="Nusbaum C."/>
            <person name="Birren B."/>
        </authorList>
    </citation>
    <scope>NUCLEOTIDE SEQUENCE [LARGE SCALE GENOMIC DNA]</scope>
    <source>
        <strain evidence="3">CBS 173.52</strain>
    </source>
</reference>
<sequence>MAFLNGLYLLNWGEATSHGYQLVRRVGAPANHNAIHHFKLLPLQYDAIASLIDHHLARVISYLESTGELDNTLVLFMSDNDAEVKLLEVLPAMAGVPPVQVIREFYNNELEHLGNVDSFVWHGPRLACAATAPSKGYKAQASEGGIHCPSSEEVYEGGRQDVTGWELFGRRAIQRGKWKALYQLAPLGSDKWELYDLSRDAGEVHSLAGQEPAVLNTLLVEWELYSTETGLYLPEQ</sequence>
<dbReference type="VEuPathDB" id="FungiDB:Z519_00308"/>
<dbReference type="GO" id="GO:0004065">
    <property type="term" value="F:arylsulfatase activity"/>
    <property type="evidence" value="ECO:0007669"/>
    <property type="project" value="TreeGrafter"/>
</dbReference>
<dbReference type="PANTHER" id="PTHR42693">
    <property type="entry name" value="ARYLSULFATASE FAMILY MEMBER"/>
    <property type="match status" value="1"/>
</dbReference>
<dbReference type="HOGENOM" id="CLU_1175283_0_0_1"/>
<dbReference type="PANTHER" id="PTHR42693:SF33">
    <property type="entry name" value="ARYLSULFATASE"/>
    <property type="match status" value="1"/>
</dbReference>
<dbReference type="GeneID" id="27693236"/>
<organism evidence="3 4">
    <name type="scientific">Cladophialophora bantiana (strain ATCC 10958 / CBS 173.52 / CDC B-1940 / NIH 8579)</name>
    <name type="common">Xylohypha bantiana</name>
    <dbReference type="NCBI Taxonomy" id="1442370"/>
    <lineage>
        <taxon>Eukaryota</taxon>
        <taxon>Fungi</taxon>
        <taxon>Dikarya</taxon>
        <taxon>Ascomycota</taxon>
        <taxon>Pezizomycotina</taxon>
        <taxon>Eurotiomycetes</taxon>
        <taxon>Chaetothyriomycetidae</taxon>
        <taxon>Chaetothyriales</taxon>
        <taxon>Herpotrichiellaceae</taxon>
        <taxon>Cladophialophora</taxon>
    </lineage>
</organism>
<dbReference type="InterPro" id="IPR017850">
    <property type="entry name" value="Alkaline_phosphatase_core_sf"/>
</dbReference>
<evidence type="ECO:0000259" key="2">
    <source>
        <dbReference type="Pfam" id="PF00884"/>
    </source>
</evidence>
<dbReference type="RefSeq" id="XP_016625316.1">
    <property type="nucleotide sequence ID" value="XM_016758067.1"/>
</dbReference>
<evidence type="ECO:0000313" key="4">
    <source>
        <dbReference type="Proteomes" id="UP000053789"/>
    </source>
</evidence>
<dbReference type="SUPFAM" id="SSF53649">
    <property type="entry name" value="Alkaline phosphatase-like"/>
    <property type="match status" value="1"/>
</dbReference>
<dbReference type="InterPro" id="IPR000917">
    <property type="entry name" value="Sulfatase_N"/>
</dbReference>
<feature type="domain" description="Sulfatase N-terminal" evidence="2">
    <location>
        <begin position="44"/>
        <end position="147"/>
    </location>
</feature>
<accession>A0A0D2GJQ9</accession>
<dbReference type="Gene3D" id="3.30.1120.10">
    <property type="match status" value="1"/>
</dbReference>
<name>A0A0D2GJQ9_CLAB1</name>
<keyword evidence="4" id="KW-1185">Reference proteome</keyword>
<dbReference type="Gene3D" id="3.40.720.10">
    <property type="entry name" value="Alkaline Phosphatase, subunit A"/>
    <property type="match status" value="1"/>
</dbReference>
<dbReference type="Pfam" id="PF00884">
    <property type="entry name" value="Sulfatase"/>
    <property type="match status" value="1"/>
</dbReference>
<evidence type="ECO:0000256" key="1">
    <source>
        <dbReference type="ARBA" id="ARBA00008779"/>
    </source>
</evidence>